<accession>A0A7W2IS81</accession>
<gene>
    <name evidence="1" type="ORF">H2O73_02480</name>
</gene>
<organism evidence="1 2">
    <name type="scientific">Vibrio marinisediminis</name>
    <dbReference type="NCBI Taxonomy" id="2758441"/>
    <lineage>
        <taxon>Bacteria</taxon>
        <taxon>Pseudomonadati</taxon>
        <taxon>Pseudomonadota</taxon>
        <taxon>Gammaproteobacteria</taxon>
        <taxon>Vibrionales</taxon>
        <taxon>Vibrionaceae</taxon>
        <taxon>Vibrio</taxon>
    </lineage>
</organism>
<comment type="caution">
    <text evidence="1">The sequence shown here is derived from an EMBL/GenBank/DDBJ whole genome shotgun (WGS) entry which is preliminary data.</text>
</comment>
<dbReference type="RefSeq" id="WP_182106178.1">
    <property type="nucleotide sequence ID" value="NZ_JACFYF010000001.1"/>
</dbReference>
<dbReference type="Proteomes" id="UP000571701">
    <property type="component" value="Unassembled WGS sequence"/>
</dbReference>
<dbReference type="EMBL" id="JACFYF010000001">
    <property type="protein sequence ID" value="MBA5761196.1"/>
    <property type="molecule type" value="Genomic_DNA"/>
</dbReference>
<dbReference type="AlphaFoldDB" id="A0A7W2IS81"/>
<sequence>MLVLAFIAIAVGVFVVSWVCHHGLPMMGLHVDTYDALLLSEVTGKDVLEA</sequence>
<proteinExistence type="predicted"/>
<evidence type="ECO:0000313" key="2">
    <source>
        <dbReference type="Proteomes" id="UP000571701"/>
    </source>
</evidence>
<evidence type="ECO:0000313" key="1">
    <source>
        <dbReference type="EMBL" id="MBA5761196.1"/>
    </source>
</evidence>
<protein>
    <submittedName>
        <fullName evidence="1">Uncharacterized protein</fullName>
    </submittedName>
</protein>
<keyword evidence="2" id="KW-1185">Reference proteome</keyword>
<name>A0A7W2IS81_9VIBR</name>
<reference evidence="1 2" key="1">
    <citation type="submission" date="2020-07" db="EMBL/GenBank/DDBJ databases">
        <title>Vibrio marinisediminis sp. nov., isolated from marine sediment.</title>
        <authorList>
            <person name="Ji X."/>
        </authorList>
    </citation>
    <scope>NUCLEOTIDE SEQUENCE [LARGE SCALE GENOMIC DNA]</scope>
    <source>
        <strain evidence="1 2">404</strain>
    </source>
</reference>